<reference evidence="2 3" key="1">
    <citation type="journal article" date="2024" name="BMC Genomics">
        <title>Genome assembly of redclaw crayfish (Cherax quadricarinatus) provides insights into its immune adaptation and hypoxia tolerance.</title>
        <authorList>
            <person name="Liu Z."/>
            <person name="Zheng J."/>
            <person name="Li H."/>
            <person name="Fang K."/>
            <person name="Wang S."/>
            <person name="He J."/>
            <person name="Zhou D."/>
            <person name="Weng S."/>
            <person name="Chi M."/>
            <person name="Gu Z."/>
            <person name="He J."/>
            <person name="Li F."/>
            <person name="Wang M."/>
        </authorList>
    </citation>
    <scope>NUCLEOTIDE SEQUENCE [LARGE SCALE GENOMIC DNA]</scope>
    <source>
        <strain evidence="2">ZL_2023a</strain>
    </source>
</reference>
<feature type="compositionally biased region" description="Basic and acidic residues" evidence="1">
    <location>
        <begin position="174"/>
        <end position="195"/>
    </location>
</feature>
<comment type="caution">
    <text evidence="2">The sequence shown here is derived from an EMBL/GenBank/DDBJ whole genome shotgun (WGS) entry which is preliminary data.</text>
</comment>
<dbReference type="Proteomes" id="UP001445076">
    <property type="component" value="Unassembled WGS sequence"/>
</dbReference>
<keyword evidence="3" id="KW-1185">Reference proteome</keyword>
<evidence type="ECO:0000313" key="3">
    <source>
        <dbReference type="Proteomes" id="UP001445076"/>
    </source>
</evidence>
<feature type="compositionally biased region" description="Low complexity" evidence="1">
    <location>
        <begin position="369"/>
        <end position="380"/>
    </location>
</feature>
<feature type="region of interest" description="Disordered" evidence="1">
    <location>
        <begin position="258"/>
        <end position="289"/>
    </location>
</feature>
<organism evidence="2 3">
    <name type="scientific">Cherax quadricarinatus</name>
    <name type="common">Australian red claw crayfish</name>
    <dbReference type="NCBI Taxonomy" id="27406"/>
    <lineage>
        <taxon>Eukaryota</taxon>
        <taxon>Metazoa</taxon>
        <taxon>Ecdysozoa</taxon>
        <taxon>Arthropoda</taxon>
        <taxon>Crustacea</taxon>
        <taxon>Multicrustacea</taxon>
        <taxon>Malacostraca</taxon>
        <taxon>Eumalacostraca</taxon>
        <taxon>Eucarida</taxon>
        <taxon>Decapoda</taxon>
        <taxon>Pleocyemata</taxon>
        <taxon>Astacidea</taxon>
        <taxon>Parastacoidea</taxon>
        <taxon>Parastacidae</taxon>
        <taxon>Cherax</taxon>
    </lineage>
</organism>
<feature type="region of interest" description="Disordered" evidence="1">
    <location>
        <begin position="169"/>
        <end position="195"/>
    </location>
</feature>
<evidence type="ECO:0000256" key="1">
    <source>
        <dbReference type="SAM" id="MobiDB-lite"/>
    </source>
</evidence>
<feature type="region of interest" description="Disordered" evidence="1">
    <location>
        <begin position="315"/>
        <end position="389"/>
    </location>
</feature>
<accession>A0AAW0X371</accession>
<dbReference type="AlphaFoldDB" id="A0AAW0X371"/>
<protein>
    <submittedName>
        <fullName evidence="2">Uncharacterized protein</fullName>
    </submittedName>
</protein>
<proteinExistence type="predicted"/>
<feature type="non-terminal residue" evidence="2">
    <location>
        <position position="389"/>
    </location>
</feature>
<gene>
    <name evidence="2" type="ORF">OTU49_003696</name>
</gene>
<sequence>MDSLKGVKSALGGSGAGLGTGAGSYLASMETLLGDYMERLGTRLNVLETELRYAWRALDMLSQEYVKMWERLEKLEILLYEQQAVIAQLLEFYTAFDLQALLVEKEEPALPAEAAAVAAAAAVAGSTDDSENRLIDEAFYRSLNNAHRDNLSQVSESTDQELARIWDLEETEKESDSSEARKKEKEREKENEKDEVYTADDYKDYRGQSTCISEHDLHELRKFTTLDKVALGKLKELDALSAKLLKDSQNLRDLRERLISSPKLGSPTSTSPRHVTKPEGATAATVSQPVDNKMAESVVDVKLRQMYLDSNLEDWTFSPRTSEPQRSRPNSQLSTDSNATDSEIMAALGLKASGPIAGSPRHRDLHAKASSPLPLAESSSGTSKDAMAM</sequence>
<evidence type="ECO:0000313" key="2">
    <source>
        <dbReference type="EMBL" id="KAK8738827.1"/>
    </source>
</evidence>
<name>A0AAW0X371_CHEQU</name>
<feature type="compositionally biased region" description="Polar residues" evidence="1">
    <location>
        <begin position="318"/>
        <end position="341"/>
    </location>
</feature>
<dbReference type="EMBL" id="JARKIK010000038">
    <property type="protein sequence ID" value="KAK8738827.1"/>
    <property type="molecule type" value="Genomic_DNA"/>
</dbReference>